<evidence type="ECO:0000256" key="7">
    <source>
        <dbReference type="ARBA" id="ARBA00023054"/>
    </source>
</evidence>
<dbReference type="OrthoDB" id="889336at2759"/>
<keyword evidence="4 10" id="KW-0812">Transmembrane</keyword>
<keyword evidence="6 10" id="KW-1133">Transmembrane helix</keyword>
<dbReference type="Proteomes" id="UP000249402">
    <property type="component" value="Unassembled WGS sequence"/>
</dbReference>
<evidence type="ECO:0000256" key="10">
    <source>
        <dbReference type="SAM" id="Phobius"/>
    </source>
</evidence>
<evidence type="ECO:0000313" key="11">
    <source>
        <dbReference type="EMBL" id="RAK98346.1"/>
    </source>
</evidence>
<evidence type="ECO:0000256" key="9">
    <source>
        <dbReference type="ARBA" id="ARBA00023136"/>
    </source>
</evidence>
<dbReference type="InterPro" id="IPR024461">
    <property type="entry name" value="CCDC90-like"/>
</dbReference>
<evidence type="ECO:0000256" key="6">
    <source>
        <dbReference type="ARBA" id="ARBA00022989"/>
    </source>
</evidence>
<sequence>MAPQKSVTEVPRSILPRLTWNGSSARTTVTPPQTTVLPAKRQQKQQPRWNSTPARRHLHTLAFSSSSPLGFPAASREVGTSTSIARRFPSAGKPASRPAAETLGNPIRHNGVYVATFNPARRAFHASAPHQRDHHFDTLKFVQRLKDEGFSEEQAVAMMRVLNDVIQESIQNLTRTMVLREDTERSAYTQKVDFAKLRSELLNADSTEAQLTRSSHEKIAADLAKLNSRLRDEIGRTQASVRLDLNLEKGRIREEANGQEMRIKETETRIEQEVAGLRERVEAVKFSTLQWLMGVCTGTAALILGAWRLFM</sequence>
<dbReference type="GO" id="GO:0033617">
    <property type="term" value="P:mitochondrial respiratory chain complex IV assembly"/>
    <property type="evidence" value="ECO:0007669"/>
    <property type="project" value="TreeGrafter"/>
</dbReference>
<dbReference type="PANTHER" id="PTHR14360">
    <property type="entry name" value="PROTEIN FMP32, MITOCHONDRIAL"/>
    <property type="match status" value="1"/>
</dbReference>
<organism evidence="11 12">
    <name type="scientific">Aspergillus ibericus CBS 121593</name>
    <dbReference type="NCBI Taxonomy" id="1448316"/>
    <lineage>
        <taxon>Eukaryota</taxon>
        <taxon>Fungi</taxon>
        <taxon>Dikarya</taxon>
        <taxon>Ascomycota</taxon>
        <taxon>Pezizomycotina</taxon>
        <taxon>Eurotiomycetes</taxon>
        <taxon>Eurotiomycetidae</taxon>
        <taxon>Eurotiales</taxon>
        <taxon>Aspergillaceae</taxon>
        <taxon>Aspergillus</taxon>
        <taxon>Aspergillus subgen. Circumdati</taxon>
    </lineage>
</organism>
<comment type="similarity">
    <text evidence="3">Belongs to the CCDC90 family.</text>
</comment>
<accession>A0A395GSF4</accession>
<dbReference type="EMBL" id="KZ824454">
    <property type="protein sequence ID" value="RAK98346.1"/>
    <property type="molecule type" value="Genomic_DNA"/>
</dbReference>
<evidence type="ECO:0000256" key="2">
    <source>
        <dbReference type="ARBA" id="ARBA00004173"/>
    </source>
</evidence>
<dbReference type="AlphaFoldDB" id="A0A395GSF4"/>
<feature type="transmembrane region" description="Helical" evidence="10">
    <location>
        <begin position="289"/>
        <end position="310"/>
    </location>
</feature>
<evidence type="ECO:0000256" key="1">
    <source>
        <dbReference type="ARBA" id="ARBA00004167"/>
    </source>
</evidence>
<keyword evidence="7" id="KW-0175">Coiled coil</keyword>
<reference evidence="11 12" key="1">
    <citation type="submission" date="2018-02" db="EMBL/GenBank/DDBJ databases">
        <title>The genomes of Aspergillus section Nigri reveals drivers in fungal speciation.</title>
        <authorList>
            <consortium name="DOE Joint Genome Institute"/>
            <person name="Vesth T.C."/>
            <person name="Nybo J."/>
            <person name="Theobald S."/>
            <person name="Brandl J."/>
            <person name="Frisvad J.C."/>
            <person name="Nielsen K.F."/>
            <person name="Lyhne E.K."/>
            <person name="Kogle M.E."/>
            <person name="Kuo A."/>
            <person name="Riley R."/>
            <person name="Clum A."/>
            <person name="Nolan M."/>
            <person name="Lipzen A."/>
            <person name="Salamov A."/>
            <person name="Henrissat B."/>
            <person name="Wiebenga A."/>
            <person name="De vries R.P."/>
            <person name="Grigoriev I.V."/>
            <person name="Mortensen U.H."/>
            <person name="Andersen M.R."/>
            <person name="Baker S.E."/>
        </authorList>
    </citation>
    <scope>NUCLEOTIDE SEQUENCE [LARGE SCALE GENOMIC DNA]</scope>
    <source>
        <strain evidence="11 12">CBS 121593</strain>
    </source>
</reference>
<protein>
    <submittedName>
        <fullName evidence="11">DUF1640-domain-containing protein</fullName>
    </submittedName>
</protein>
<dbReference type="VEuPathDB" id="FungiDB:BO80DRAFT_427396"/>
<dbReference type="RefSeq" id="XP_025572674.1">
    <property type="nucleotide sequence ID" value="XM_025719999.1"/>
</dbReference>
<dbReference type="GO" id="GO:0016020">
    <property type="term" value="C:membrane"/>
    <property type="evidence" value="ECO:0007669"/>
    <property type="project" value="UniProtKB-SubCell"/>
</dbReference>
<keyword evidence="8" id="KW-0496">Mitochondrion</keyword>
<evidence type="ECO:0000256" key="3">
    <source>
        <dbReference type="ARBA" id="ARBA00007224"/>
    </source>
</evidence>
<comment type="subcellular location">
    <subcellularLocation>
        <location evidence="1">Membrane</location>
        <topology evidence="1">Single-pass membrane protein</topology>
    </subcellularLocation>
    <subcellularLocation>
        <location evidence="2">Mitochondrion</location>
    </subcellularLocation>
</comment>
<proteinExistence type="inferred from homology"/>
<dbReference type="FunFam" id="1.20.5.340:FF:000018">
    <property type="entry name" value="Mitochondrial protein FMP32"/>
    <property type="match status" value="1"/>
</dbReference>
<gene>
    <name evidence="11" type="ORF">BO80DRAFT_427396</name>
</gene>
<dbReference type="PANTHER" id="PTHR14360:SF1">
    <property type="entry name" value="PROTEIN FMP32, MITOCHONDRIAL"/>
    <property type="match status" value="1"/>
</dbReference>
<keyword evidence="5" id="KW-0809">Transit peptide</keyword>
<evidence type="ECO:0000256" key="4">
    <source>
        <dbReference type="ARBA" id="ARBA00022692"/>
    </source>
</evidence>
<evidence type="ECO:0000313" key="12">
    <source>
        <dbReference type="Proteomes" id="UP000249402"/>
    </source>
</evidence>
<dbReference type="Gene3D" id="1.20.5.340">
    <property type="match status" value="1"/>
</dbReference>
<keyword evidence="9 10" id="KW-0472">Membrane</keyword>
<dbReference type="GO" id="GO:0005739">
    <property type="term" value="C:mitochondrion"/>
    <property type="evidence" value="ECO:0007669"/>
    <property type="project" value="UniProtKB-SubCell"/>
</dbReference>
<evidence type="ECO:0000256" key="8">
    <source>
        <dbReference type="ARBA" id="ARBA00023128"/>
    </source>
</evidence>
<evidence type="ECO:0000256" key="5">
    <source>
        <dbReference type="ARBA" id="ARBA00022946"/>
    </source>
</evidence>
<dbReference type="Pfam" id="PF07798">
    <property type="entry name" value="CCDC90-like"/>
    <property type="match status" value="1"/>
</dbReference>
<keyword evidence="12" id="KW-1185">Reference proteome</keyword>
<name>A0A395GSF4_9EURO</name>
<dbReference type="GeneID" id="37224864"/>